<sequence>GCHRSARGSRPGIAPRCLSVAGADRGGGVAGRADRGAPRTALRHPFIPPQPAPASRPRHLPARGPVADLRGRLRRHEWPHGLPDRELLPGRARGLRRRRLRHLHPRFRRERERPPM</sequence>
<evidence type="ECO:0000313" key="2">
    <source>
        <dbReference type="EMBL" id="CAA9264470.1"/>
    </source>
</evidence>
<gene>
    <name evidence="2" type="ORF">AVDCRST_MAG04-2780</name>
</gene>
<dbReference type="EMBL" id="CADCTL010000192">
    <property type="protein sequence ID" value="CAA9264470.1"/>
    <property type="molecule type" value="Genomic_DNA"/>
</dbReference>
<dbReference type="AlphaFoldDB" id="A0A6J4J1M1"/>
<feature type="non-terminal residue" evidence="2">
    <location>
        <position position="1"/>
    </location>
</feature>
<protein>
    <submittedName>
        <fullName evidence="2">Arsenical resistance operon repressor</fullName>
    </submittedName>
</protein>
<name>A0A6J4J1M1_9PROT</name>
<evidence type="ECO:0000256" key="1">
    <source>
        <dbReference type="SAM" id="MobiDB-lite"/>
    </source>
</evidence>
<feature type="non-terminal residue" evidence="2">
    <location>
        <position position="116"/>
    </location>
</feature>
<proteinExistence type="predicted"/>
<feature type="region of interest" description="Disordered" evidence="1">
    <location>
        <begin position="1"/>
        <end position="64"/>
    </location>
</feature>
<organism evidence="2">
    <name type="scientific">uncultured Acetobacteraceae bacterium</name>
    <dbReference type="NCBI Taxonomy" id="169975"/>
    <lineage>
        <taxon>Bacteria</taxon>
        <taxon>Pseudomonadati</taxon>
        <taxon>Pseudomonadota</taxon>
        <taxon>Alphaproteobacteria</taxon>
        <taxon>Acetobacterales</taxon>
        <taxon>Acetobacteraceae</taxon>
        <taxon>environmental samples</taxon>
    </lineage>
</organism>
<reference evidence="2" key="1">
    <citation type="submission" date="2020-02" db="EMBL/GenBank/DDBJ databases">
        <authorList>
            <person name="Meier V. D."/>
        </authorList>
    </citation>
    <scope>NUCLEOTIDE SEQUENCE</scope>
    <source>
        <strain evidence="2">AVDCRST_MAG04</strain>
    </source>
</reference>
<accession>A0A6J4J1M1</accession>